<dbReference type="EMBL" id="OX458333">
    <property type="protein sequence ID" value="CAI8787306.1"/>
    <property type="molecule type" value="Genomic_DNA"/>
</dbReference>
<keyword evidence="3" id="KW-1185">Reference proteome</keyword>
<accession>A0ABM9HZB6</accession>
<dbReference type="Proteomes" id="UP001162030">
    <property type="component" value="Chromosome"/>
</dbReference>
<evidence type="ECO:0000256" key="1">
    <source>
        <dbReference type="SAM" id="MobiDB-lite"/>
    </source>
</evidence>
<gene>
    <name evidence="2" type="ORF">MSZNOR_1336</name>
</gene>
<name>A0ABM9HZB6_9GAMM</name>
<sequence>MTTMPLRGASGRTNCIGSKTRLPGCGAQRSRSGLASPMLSSPRLKCRATSGRESPSLIFTVASWPTMLSSFPNTNRLRSISSTKGSTGAFGASYRKGDHAQAGRKPIQPRTKSRRSEARLLPIDSGHPELWSRPASLASNERSEYHVARHIGIPSLTYSTPFSFGRKTADYAKSMPSKDLLWLTIALRVAAYIHTVSIPLLVSSQEFRKARHDIIVINRHPVAPLFMAMIAPYPATPKQCDFAIGFLAVPRQLFARQLMQNVVPVA</sequence>
<reference evidence="2 3" key="1">
    <citation type="submission" date="2023-03" db="EMBL/GenBank/DDBJ databases">
        <authorList>
            <person name="Pearce D."/>
        </authorList>
    </citation>
    <scope>NUCLEOTIDE SEQUENCE [LARGE SCALE GENOMIC DNA]</scope>
    <source>
        <strain evidence="2">Msz</strain>
    </source>
</reference>
<feature type="region of interest" description="Disordered" evidence="1">
    <location>
        <begin position="88"/>
        <end position="119"/>
    </location>
</feature>
<organism evidence="2 3">
    <name type="scientific">Methylocaldum szegediense</name>
    <dbReference type="NCBI Taxonomy" id="73780"/>
    <lineage>
        <taxon>Bacteria</taxon>
        <taxon>Pseudomonadati</taxon>
        <taxon>Pseudomonadota</taxon>
        <taxon>Gammaproteobacteria</taxon>
        <taxon>Methylococcales</taxon>
        <taxon>Methylococcaceae</taxon>
        <taxon>Methylocaldum</taxon>
    </lineage>
</organism>
<protein>
    <submittedName>
        <fullName evidence="2">Uncharacterized protein</fullName>
    </submittedName>
</protein>
<proteinExistence type="predicted"/>
<evidence type="ECO:0000313" key="3">
    <source>
        <dbReference type="Proteomes" id="UP001162030"/>
    </source>
</evidence>
<evidence type="ECO:0000313" key="2">
    <source>
        <dbReference type="EMBL" id="CAI8787306.1"/>
    </source>
</evidence>